<evidence type="ECO:0000256" key="3">
    <source>
        <dbReference type="ARBA" id="ARBA00022827"/>
    </source>
</evidence>
<evidence type="ECO:0000256" key="6">
    <source>
        <dbReference type="RuleBase" id="RU364052"/>
    </source>
</evidence>
<comment type="catalytic activity">
    <reaction evidence="6">
        <text>coproporphyrinogen III + 3 O2 = coproporphyrin III + 3 H2O2</text>
        <dbReference type="Rhea" id="RHEA:43436"/>
        <dbReference type="ChEBI" id="CHEBI:15379"/>
        <dbReference type="ChEBI" id="CHEBI:16240"/>
        <dbReference type="ChEBI" id="CHEBI:57309"/>
        <dbReference type="ChEBI" id="CHEBI:131725"/>
        <dbReference type="EC" id="1.3.3.15"/>
    </reaction>
</comment>
<keyword evidence="2 6" id="KW-0285">Flavoprotein</keyword>
<dbReference type="Gene3D" id="3.90.660.20">
    <property type="entry name" value="Protoporphyrinogen oxidase, mitochondrial, domain 2"/>
    <property type="match status" value="1"/>
</dbReference>
<dbReference type="NCBIfam" id="TIGR00562">
    <property type="entry name" value="proto_IX_ox"/>
    <property type="match status" value="1"/>
</dbReference>
<evidence type="ECO:0000256" key="5">
    <source>
        <dbReference type="ARBA" id="ARBA00023133"/>
    </source>
</evidence>
<comment type="caution">
    <text evidence="8">The sequence shown here is derived from an EMBL/GenBank/DDBJ whole genome shotgun (WGS) entry which is preliminary data.</text>
</comment>
<dbReference type="GO" id="GO:0006783">
    <property type="term" value="P:heme biosynthetic process"/>
    <property type="evidence" value="ECO:0007669"/>
    <property type="project" value="UniProtKB-UniRule"/>
</dbReference>
<proteinExistence type="inferred from homology"/>
<dbReference type="Gene3D" id="3.50.50.60">
    <property type="entry name" value="FAD/NAD(P)-binding domain"/>
    <property type="match status" value="1"/>
</dbReference>
<protein>
    <recommendedName>
        <fullName evidence="6">Coproporphyrinogen III oxidase</fullName>
        <ecNumber evidence="6">1.3.3.15</ecNumber>
    </recommendedName>
</protein>
<dbReference type="UniPathway" id="UPA00252"/>
<comment type="pathway">
    <text evidence="6">Porphyrin-containing compound metabolism; protoheme biosynthesis.</text>
</comment>
<comment type="subcellular location">
    <subcellularLocation>
        <location evidence="6">Cytoplasm</location>
    </subcellularLocation>
</comment>
<dbReference type="SUPFAM" id="SSF54373">
    <property type="entry name" value="FAD-linked reductases, C-terminal domain"/>
    <property type="match status" value="1"/>
</dbReference>
<dbReference type="InterPro" id="IPR004572">
    <property type="entry name" value="Protoporphyrinogen_oxidase"/>
</dbReference>
<dbReference type="EC" id="1.3.3.15" evidence="6"/>
<keyword evidence="4 6" id="KW-0560">Oxidoreductase</keyword>
<dbReference type="InterPro" id="IPR036188">
    <property type="entry name" value="FAD/NAD-bd_sf"/>
</dbReference>
<dbReference type="Pfam" id="PF01593">
    <property type="entry name" value="Amino_oxidase"/>
    <property type="match status" value="1"/>
</dbReference>
<comment type="cofactor">
    <cofactor evidence="1 6">
        <name>FAD</name>
        <dbReference type="ChEBI" id="CHEBI:57692"/>
    </cofactor>
</comment>
<dbReference type="PANTHER" id="PTHR42923:SF3">
    <property type="entry name" value="PROTOPORPHYRINOGEN OXIDASE"/>
    <property type="match status" value="1"/>
</dbReference>
<dbReference type="Gene3D" id="1.10.3110.10">
    <property type="entry name" value="protoporphyrinogen ix oxidase, domain 3"/>
    <property type="match status" value="1"/>
</dbReference>
<name>A0A5C6CC00_9BACT</name>
<accession>A0A5C6CC00</accession>
<dbReference type="EMBL" id="SJPS01000009">
    <property type="protein sequence ID" value="TWU21768.1"/>
    <property type="molecule type" value="Genomic_DNA"/>
</dbReference>
<dbReference type="AlphaFoldDB" id="A0A5C6CC00"/>
<evidence type="ECO:0000259" key="7">
    <source>
        <dbReference type="Pfam" id="PF01593"/>
    </source>
</evidence>
<dbReference type="RefSeq" id="WP_146452718.1">
    <property type="nucleotide sequence ID" value="NZ_SJPS01000009.1"/>
</dbReference>
<evidence type="ECO:0000256" key="1">
    <source>
        <dbReference type="ARBA" id="ARBA00001974"/>
    </source>
</evidence>
<evidence type="ECO:0000256" key="4">
    <source>
        <dbReference type="ARBA" id="ARBA00023002"/>
    </source>
</evidence>
<keyword evidence="5 6" id="KW-0350">Heme biosynthesis</keyword>
<evidence type="ECO:0000313" key="8">
    <source>
        <dbReference type="EMBL" id="TWU21768.1"/>
    </source>
</evidence>
<dbReference type="OrthoDB" id="9805195at2"/>
<dbReference type="SUPFAM" id="SSF51905">
    <property type="entry name" value="FAD/NAD(P)-binding domain"/>
    <property type="match status" value="1"/>
</dbReference>
<gene>
    <name evidence="8" type="primary">hemY_2</name>
    <name evidence="8" type="ORF">Pla144_44640</name>
</gene>
<feature type="domain" description="Amine oxidase" evidence="7">
    <location>
        <begin position="23"/>
        <end position="476"/>
    </location>
</feature>
<keyword evidence="6" id="KW-0963">Cytoplasm</keyword>
<reference evidence="8 9" key="1">
    <citation type="submission" date="2019-02" db="EMBL/GenBank/DDBJ databases">
        <title>Deep-cultivation of Planctomycetes and their phenomic and genomic characterization uncovers novel biology.</title>
        <authorList>
            <person name="Wiegand S."/>
            <person name="Jogler M."/>
            <person name="Boedeker C."/>
            <person name="Pinto D."/>
            <person name="Vollmers J."/>
            <person name="Rivas-Marin E."/>
            <person name="Kohn T."/>
            <person name="Peeters S.H."/>
            <person name="Heuer A."/>
            <person name="Rast P."/>
            <person name="Oberbeckmann S."/>
            <person name="Bunk B."/>
            <person name="Jeske O."/>
            <person name="Meyerdierks A."/>
            <person name="Storesund J.E."/>
            <person name="Kallscheuer N."/>
            <person name="Luecker S."/>
            <person name="Lage O.M."/>
            <person name="Pohl T."/>
            <person name="Merkel B.J."/>
            <person name="Hornburger P."/>
            <person name="Mueller R.-W."/>
            <person name="Bruemmer F."/>
            <person name="Labrenz M."/>
            <person name="Spormann A.M."/>
            <person name="Op Den Camp H."/>
            <person name="Overmann J."/>
            <person name="Amann R."/>
            <person name="Jetten M.S.M."/>
            <person name="Mascher T."/>
            <person name="Medema M.H."/>
            <person name="Devos D.P."/>
            <person name="Kaster A.-K."/>
            <person name="Ovreas L."/>
            <person name="Rohde M."/>
            <person name="Galperin M.Y."/>
            <person name="Jogler C."/>
        </authorList>
    </citation>
    <scope>NUCLEOTIDE SEQUENCE [LARGE SCALE GENOMIC DNA]</scope>
    <source>
        <strain evidence="8 9">Pla144</strain>
    </source>
</reference>
<keyword evidence="9" id="KW-1185">Reference proteome</keyword>
<evidence type="ECO:0000313" key="9">
    <source>
        <dbReference type="Proteomes" id="UP000318437"/>
    </source>
</evidence>
<sequence>MPIGPTTQPRNKGRRIAVVGGGISGLAAARRLLDLAPDVQVILLEARDRLGGVLRTEQRDGFLLEHGADNFITTPAWAVEFCQRLGMEEDLLETNSEHRRAFVVCKGKLRAIPAGFAVMAPSRICPIASTPILSMLGKLRMAAELFVPRRIVDESESLAGFVRRRFGYEMYERLVQPLIAGIYTGDPEQLSLGATMPRFRQMEEDHGSLIRAMWKQQKAQRTTAQQSSGARYSQFVAPRRGMSAFVQAIVERLDEAAVLLDSLVARMTPTAQAGWRLTIGGEYSRSLDVDGVILATPAQHSSTLLKSVDSESANAFGKIHYGSCAIVSMGFRREQIGHALDGFGLVVPAIEGRKILSTSFSSIKYAGRAPEGHVLLRAFVGGACQSELLNLDGQQLERMVREELADLLAIRGEPSLCHIVRQNNAMPQYYVGHEGIVRRIEQRAELLPNLALAGNALHGIGVPNCIHTGELAAESLLAKLSQSRHPRDQRQYPFRSASIG</sequence>
<dbReference type="GO" id="GO:0004729">
    <property type="term" value="F:oxygen-dependent protoporphyrinogen oxidase activity"/>
    <property type="evidence" value="ECO:0007669"/>
    <property type="project" value="UniProtKB-UniRule"/>
</dbReference>
<dbReference type="GO" id="GO:0005737">
    <property type="term" value="C:cytoplasm"/>
    <property type="evidence" value="ECO:0007669"/>
    <property type="project" value="UniProtKB-SubCell"/>
</dbReference>
<keyword evidence="3 6" id="KW-0274">FAD</keyword>
<organism evidence="8 9">
    <name type="scientific">Bythopirellula polymerisocia</name>
    <dbReference type="NCBI Taxonomy" id="2528003"/>
    <lineage>
        <taxon>Bacteria</taxon>
        <taxon>Pseudomonadati</taxon>
        <taxon>Planctomycetota</taxon>
        <taxon>Planctomycetia</taxon>
        <taxon>Pirellulales</taxon>
        <taxon>Lacipirellulaceae</taxon>
        <taxon>Bythopirellula</taxon>
    </lineage>
</organism>
<dbReference type="PANTHER" id="PTHR42923">
    <property type="entry name" value="PROTOPORPHYRINOGEN OXIDASE"/>
    <property type="match status" value="1"/>
</dbReference>
<comment type="function">
    <text evidence="6">Involved in coproporphyrin-dependent heme b biosynthesis. Catalyzes the oxidation of coproporphyrinogen III to coproporphyrin III.</text>
</comment>
<dbReference type="Proteomes" id="UP000318437">
    <property type="component" value="Unassembled WGS sequence"/>
</dbReference>
<dbReference type="InterPro" id="IPR002937">
    <property type="entry name" value="Amino_oxidase"/>
</dbReference>
<dbReference type="InterPro" id="IPR050464">
    <property type="entry name" value="Zeta_carotene_desat/Oxidored"/>
</dbReference>
<evidence type="ECO:0000256" key="2">
    <source>
        <dbReference type="ARBA" id="ARBA00022630"/>
    </source>
</evidence>
<comment type="similarity">
    <text evidence="6">Belongs to the protoporphyrinogen/coproporphyrinogen oxidase family. Coproporphyrinogen III oxidase subfamily.</text>
</comment>